<dbReference type="Proteomes" id="UP001165283">
    <property type="component" value="Unassembled WGS sequence"/>
</dbReference>
<dbReference type="Pfam" id="PF00296">
    <property type="entry name" value="Bac_luciferase"/>
    <property type="match status" value="1"/>
</dbReference>
<keyword evidence="1" id="KW-0560">Oxidoreductase</keyword>
<sequence>MEIGIDNFVAAVTDPADGRAVPPAEQMQHVLAEVVQADRAGVHTFGIGEHHREGFLDSAPVTVLAAAAALTERIRLRSAVTVLSADDPVRVFESYATLDLISGGRAELVVGRGSFTEAFGLFGLDLADYDELFEEKLELLLHLREDAHPHWSGRHRAPLTGQGVFPRPVQRELPIWVGVGGTPASFVRAGVLGLPLMVAIIGGDPRRFRPLVDLYREAGRRAGHPAEKLAVGVHAVGFVGETDQRAADDFYPGHAELFTRVGAERGFAPVTRAGYDAQRGPGGPFVIGSPQTVAAKIADISTALGGVSRFTVQMTSSIMSHPTMLRSIELLGTEVVPRVHAVSAAA</sequence>
<dbReference type="Gene3D" id="3.20.20.30">
    <property type="entry name" value="Luciferase-like domain"/>
    <property type="match status" value="1"/>
</dbReference>
<dbReference type="PANTHER" id="PTHR30137">
    <property type="entry name" value="LUCIFERASE-LIKE MONOOXYGENASE"/>
    <property type="match status" value="1"/>
</dbReference>
<name>A0ABT1AAW6_9PSEU</name>
<evidence type="ECO:0000256" key="1">
    <source>
        <dbReference type="ARBA" id="ARBA00023002"/>
    </source>
</evidence>
<organism evidence="4 5">
    <name type="scientific">Pseudonocardia humida</name>
    <dbReference type="NCBI Taxonomy" id="2800819"/>
    <lineage>
        <taxon>Bacteria</taxon>
        <taxon>Bacillati</taxon>
        <taxon>Actinomycetota</taxon>
        <taxon>Actinomycetes</taxon>
        <taxon>Pseudonocardiales</taxon>
        <taxon>Pseudonocardiaceae</taxon>
        <taxon>Pseudonocardia</taxon>
    </lineage>
</organism>
<dbReference type="InterPro" id="IPR011251">
    <property type="entry name" value="Luciferase-like_dom"/>
</dbReference>
<evidence type="ECO:0000256" key="2">
    <source>
        <dbReference type="ARBA" id="ARBA00023033"/>
    </source>
</evidence>
<evidence type="ECO:0000259" key="3">
    <source>
        <dbReference type="Pfam" id="PF00296"/>
    </source>
</evidence>
<dbReference type="InterPro" id="IPR022290">
    <property type="entry name" value="LLM_Atu2307-like"/>
</dbReference>
<feature type="domain" description="Luciferase-like" evidence="3">
    <location>
        <begin position="23"/>
        <end position="300"/>
    </location>
</feature>
<keyword evidence="5" id="KW-1185">Reference proteome</keyword>
<protein>
    <submittedName>
        <fullName evidence="4">LLM class flavin-dependent oxidoreductase</fullName>
    </submittedName>
</protein>
<dbReference type="SUPFAM" id="SSF51679">
    <property type="entry name" value="Bacterial luciferase-like"/>
    <property type="match status" value="1"/>
</dbReference>
<dbReference type="InterPro" id="IPR036661">
    <property type="entry name" value="Luciferase-like_sf"/>
</dbReference>
<comment type="caution">
    <text evidence="4">The sequence shown here is derived from an EMBL/GenBank/DDBJ whole genome shotgun (WGS) entry which is preliminary data.</text>
</comment>
<dbReference type="NCBIfam" id="TIGR03858">
    <property type="entry name" value="LLM_2I7G"/>
    <property type="match status" value="1"/>
</dbReference>
<dbReference type="EMBL" id="JAGSOV010000077">
    <property type="protein sequence ID" value="MCO1660065.1"/>
    <property type="molecule type" value="Genomic_DNA"/>
</dbReference>
<keyword evidence="2" id="KW-0503">Monooxygenase</keyword>
<dbReference type="PANTHER" id="PTHR30137:SF8">
    <property type="entry name" value="BLR5498 PROTEIN"/>
    <property type="match status" value="1"/>
</dbReference>
<evidence type="ECO:0000313" key="5">
    <source>
        <dbReference type="Proteomes" id="UP001165283"/>
    </source>
</evidence>
<reference evidence="4" key="1">
    <citation type="submission" date="2021-04" db="EMBL/GenBank/DDBJ databases">
        <title>Pseudonocardia sp. nov., isolated from sandy soil of mangrove forest.</title>
        <authorList>
            <person name="Zan Z."/>
            <person name="Huang R."/>
            <person name="Liu W."/>
        </authorList>
    </citation>
    <scope>NUCLEOTIDE SEQUENCE</scope>
    <source>
        <strain evidence="4">S2-4</strain>
    </source>
</reference>
<evidence type="ECO:0000313" key="4">
    <source>
        <dbReference type="EMBL" id="MCO1660065.1"/>
    </source>
</evidence>
<accession>A0ABT1AAW6</accession>
<proteinExistence type="predicted"/>
<gene>
    <name evidence="4" type="ORF">KDL28_33905</name>
</gene>
<dbReference type="InterPro" id="IPR050766">
    <property type="entry name" value="Bact_Lucif_Oxidored"/>
</dbReference>
<dbReference type="CDD" id="cd00347">
    <property type="entry name" value="Flavin_utilizing_monoxygenases"/>
    <property type="match status" value="1"/>
</dbReference>